<dbReference type="InterPro" id="IPR036388">
    <property type="entry name" value="WH-like_DNA-bd_sf"/>
</dbReference>
<dbReference type="Gene3D" id="1.10.10.10">
    <property type="entry name" value="Winged helix-like DNA-binding domain superfamily/Winged helix DNA-binding domain"/>
    <property type="match status" value="1"/>
</dbReference>
<dbReference type="Gene3D" id="3.40.190.290">
    <property type="match status" value="1"/>
</dbReference>
<dbReference type="CDD" id="cd08422">
    <property type="entry name" value="PBP2_CrgA_like"/>
    <property type="match status" value="1"/>
</dbReference>
<keyword evidence="7" id="KW-1185">Reference proteome</keyword>
<evidence type="ECO:0000256" key="2">
    <source>
        <dbReference type="ARBA" id="ARBA00023015"/>
    </source>
</evidence>
<dbReference type="PANTHER" id="PTHR30537">
    <property type="entry name" value="HTH-TYPE TRANSCRIPTIONAL REGULATOR"/>
    <property type="match status" value="1"/>
</dbReference>
<dbReference type="SUPFAM" id="SSF53850">
    <property type="entry name" value="Periplasmic binding protein-like II"/>
    <property type="match status" value="1"/>
</dbReference>
<name>A0A4R7BLZ0_9HYPH</name>
<dbReference type="Proteomes" id="UP000295122">
    <property type="component" value="Unassembled WGS sequence"/>
</dbReference>
<keyword evidence="3 6" id="KW-0238">DNA-binding</keyword>
<dbReference type="GO" id="GO:0043565">
    <property type="term" value="F:sequence-specific DNA binding"/>
    <property type="evidence" value="ECO:0007669"/>
    <property type="project" value="TreeGrafter"/>
</dbReference>
<dbReference type="Pfam" id="PF03466">
    <property type="entry name" value="LysR_substrate"/>
    <property type="match status" value="1"/>
</dbReference>
<dbReference type="InterPro" id="IPR000847">
    <property type="entry name" value="LysR_HTH_N"/>
</dbReference>
<dbReference type="GO" id="GO:0003700">
    <property type="term" value="F:DNA-binding transcription factor activity"/>
    <property type="evidence" value="ECO:0007669"/>
    <property type="project" value="InterPro"/>
</dbReference>
<proteinExistence type="inferred from homology"/>
<dbReference type="InterPro" id="IPR036390">
    <property type="entry name" value="WH_DNA-bd_sf"/>
</dbReference>
<feature type="domain" description="HTH lysR-type" evidence="5">
    <location>
        <begin position="4"/>
        <end position="61"/>
    </location>
</feature>
<dbReference type="SUPFAM" id="SSF46785">
    <property type="entry name" value="Winged helix' DNA-binding domain"/>
    <property type="match status" value="1"/>
</dbReference>
<protein>
    <submittedName>
        <fullName evidence="6">DNA-binding transcriptional LysR family regulator</fullName>
    </submittedName>
</protein>
<sequence>MEAINLNRLAYLTAVVDTGSFTRAAERLGITKTVVSQQVARLERELQTTLLMRTTRRVEPTEAGRLLHARSVMILRDAEDAIAEIAQSNVEPRGMLRIAAPNDYGASTVSPIVAAFTRRYPACQVDLVLSDARTDLLANQIDLSIRVGWLDDSSLHARRIGTFRQILVASPQLHDGLEAQDPADLGSVPFIANAALQEALVWQFTKGDFDRRTVRMQPAMTINATPAVLAATLAGGGLSVLPDFVAAEPIASGGLVHVLPDWTLPSGGVYAVYPTARFRPAKVTAFVAMLLQAASRSGSSDW</sequence>
<dbReference type="PANTHER" id="PTHR30537:SF66">
    <property type="entry name" value="IRON-REGULATED VIRULENCE REGULATORY PROTEIN IRGB"/>
    <property type="match status" value="1"/>
</dbReference>
<keyword evidence="2" id="KW-0805">Transcription regulation</keyword>
<dbReference type="OrthoDB" id="9786526at2"/>
<evidence type="ECO:0000256" key="1">
    <source>
        <dbReference type="ARBA" id="ARBA00009437"/>
    </source>
</evidence>
<keyword evidence="4" id="KW-0804">Transcription</keyword>
<dbReference type="EMBL" id="SNZR01000018">
    <property type="protein sequence ID" value="TDR85275.1"/>
    <property type="molecule type" value="Genomic_DNA"/>
</dbReference>
<dbReference type="InterPro" id="IPR058163">
    <property type="entry name" value="LysR-type_TF_proteobact-type"/>
</dbReference>
<dbReference type="PROSITE" id="PS50931">
    <property type="entry name" value="HTH_LYSR"/>
    <property type="match status" value="1"/>
</dbReference>
<accession>A0A4R7BLZ0</accession>
<evidence type="ECO:0000256" key="4">
    <source>
        <dbReference type="ARBA" id="ARBA00023163"/>
    </source>
</evidence>
<dbReference type="GO" id="GO:0006351">
    <property type="term" value="P:DNA-templated transcription"/>
    <property type="evidence" value="ECO:0007669"/>
    <property type="project" value="TreeGrafter"/>
</dbReference>
<dbReference type="InterPro" id="IPR005119">
    <property type="entry name" value="LysR_subst-bd"/>
</dbReference>
<dbReference type="FunFam" id="1.10.10.10:FF:000001">
    <property type="entry name" value="LysR family transcriptional regulator"/>
    <property type="match status" value="1"/>
</dbReference>
<gene>
    <name evidence="6" type="ORF">EV668_4826</name>
</gene>
<comment type="caution">
    <text evidence="6">The sequence shown here is derived from an EMBL/GenBank/DDBJ whole genome shotgun (WGS) entry which is preliminary data.</text>
</comment>
<evidence type="ECO:0000313" key="7">
    <source>
        <dbReference type="Proteomes" id="UP000295122"/>
    </source>
</evidence>
<dbReference type="Pfam" id="PF00126">
    <property type="entry name" value="HTH_1"/>
    <property type="match status" value="1"/>
</dbReference>
<organism evidence="6 7">
    <name type="scientific">Enterovirga rhinocerotis</name>
    <dbReference type="NCBI Taxonomy" id="1339210"/>
    <lineage>
        <taxon>Bacteria</taxon>
        <taxon>Pseudomonadati</taxon>
        <taxon>Pseudomonadota</taxon>
        <taxon>Alphaproteobacteria</taxon>
        <taxon>Hyphomicrobiales</taxon>
        <taxon>Methylobacteriaceae</taxon>
        <taxon>Enterovirga</taxon>
    </lineage>
</organism>
<reference evidence="6 7" key="1">
    <citation type="submission" date="2019-03" db="EMBL/GenBank/DDBJ databases">
        <title>Genomic Encyclopedia of Type Strains, Phase IV (KMG-IV): sequencing the most valuable type-strain genomes for metagenomic binning, comparative biology and taxonomic classification.</title>
        <authorList>
            <person name="Goeker M."/>
        </authorList>
    </citation>
    <scope>NUCLEOTIDE SEQUENCE [LARGE SCALE GENOMIC DNA]</scope>
    <source>
        <strain evidence="6 7">DSM 25903</strain>
    </source>
</reference>
<dbReference type="AlphaFoldDB" id="A0A4R7BLZ0"/>
<evidence type="ECO:0000313" key="6">
    <source>
        <dbReference type="EMBL" id="TDR85275.1"/>
    </source>
</evidence>
<dbReference type="RefSeq" id="WP_133774959.1">
    <property type="nucleotide sequence ID" value="NZ_SNZR01000018.1"/>
</dbReference>
<dbReference type="PRINTS" id="PR00039">
    <property type="entry name" value="HTHLYSR"/>
</dbReference>
<comment type="similarity">
    <text evidence="1">Belongs to the LysR transcriptional regulatory family.</text>
</comment>
<evidence type="ECO:0000259" key="5">
    <source>
        <dbReference type="PROSITE" id="PS50931"/>
    </source>
</evidence>
<evidence type="ECO:0000256" key="3">
    <source>
        <dbReference type="ARBA" id="ARBA00023125"/>
    </source>
</evidence>